<sequence length="97" mass="10792">MLFSDKNADRIPGFIGSSPKILIETSVLSGQLYPIRLSITKIAPFNSNNSTTKAPHNKARACLNSWSLGLQYQPKRSTTFFLTLTPISLFMDTTKNQ</sequence>
<comment type="caution">
    <text evidence="1">The sequence shown here is derived from an EMBL/GenBank/DDBJ whole genome shotgun (WGS) entry which is preliminary data.</text>
</comment>
<evidence type="ECO:0000313" key="2">
    <source>
        <dbReference type="Proteomes" id="UP000799754"/>
    </source>
</evidence>
<dbReference type="EMBL" id="MU006763">
    <property type="protein sequence ID" value="KAF2621100.1"/>
    <property type="molecule type" value="Genomic_DNA"/>
</dbReference>
<name>A0ACB6RI64_9PLEO</name>
<organism evidence="1 2">
    <name type="scientific">Macroventuria anomochaeta</name>
    <dbReference type="NCBI Taxonomy" id="301207"/>
    <lineage>
        <taxon>Eukaryota</taxon>
        <taxon>Fungi</taxon>
        <taxon>Dikarya</taxon>
        <taxon>Ascomycota</taxon>
        <taxon>Pezizomycotina</taxon>
        <taxon>Dothideomycetes</taxon>
        <taxon>Pleosporomycetidae</taxon>
        <taxon>Pleosporales</taxon>
        <taxon>Pleosporineae</taxon>
        <taxon>Didymellaceae</taxon>
        <taxon>Macroventuria</taxon>
    </lineage>
</organism>
<proteinExistence type="predicted"/>
<evidence type="ECO:0000313" key="1">
    <source>
        <dbReference type="EMBL" id="KAF2621100.1"/>
    </source>
</evidence>
<reference evidence="1" key="1">
    <citation type="journal article" date="2020" name="Stud. Mycol.">
        <title>101 Dothideomycetes genomes: a test case for predicting lifestyles and emergence of pathogens.</title>
        <authorList>
            <person name="Haridas S."/>
            <person name="Albert R."/>
            <person name="Binder M."/>
            <person name="Bloem J."/>
            <person name="Labutti K."/>
            <person name="Salamov A."/>
            <person name="Andreopoulos B."/>
            <person name="Baker S."/>
            <person name="Barry K."/>
            <person name="Bills G."/>
            <person name="Bluhm B."/>
            <person name="Cannon C."/>
            <person name="Castanera R."/>
            <person name="Culley D."/>
            <person name="Daum C."/>
            <person name="Ezra D."/>
            <person name="Gonzalez J."/>
            <person name="Henrissat B."/>
            <person name="Kuo A."/>
            <person name="Liang C."/>
            <person name="Lipzen A."/>
            <person name="Lutzoni F."/>
            <person name="Magnuson J."/>
            <person name="Mondo S."/>
            <person name="Nolan M."/>
            <person name="Ohm R."/>
            <person name="Pangilinan J."/>
            <person name="Park H.-J."/>
            <person name="Ramirez L."/>
            <person name="Alfaro M."/>
            <person name="Sun H."/>
            <person name="Tritt A."/>
            <person name="Yoshinaga Y."/>
            <person name="Zwiers L.-H."/>
            <person name="Turgeon B."/>
            <person name="Goodwin S."/>
            <person name="Spatafora J."/>
            <person name="Crous P."/>
            <person name="Grigoriev I."/>
        </authorList>
    </citation>
    <scope>NUCLEOTIDE SEQUENCE</scope>
    <source>
        <strain evidence="1">CBS 525.71</strain>
    </source>
</reference>
<protein>
    <submittedName>
        <fullName evidence="1">Uncharacterized protein</fullName>
    </submittedName>
</protein>
<gene>
    <name evidence="1" type="ORF">BU25DRAFT_416377</name>
</gene>
<dbReference type="Proteomes" id="UP000799754">
    <property type="component" value="Unassembled WGS sequence"/>
</dbReference>
<keyword evidence="2" id="KW-1185">Reference proteome</keyword>
<accession>A0ACB6RI64</accession>